<accession>A0A3N0XDS1</accession>
<name>A0A3N0XDS1_ANAGA</name>
<evidence type="ECO:0000313" key="2">
    <source>
        <dbReference type="Proteomes" id="UP000281406"/>
    </source>
</evidence>
<dbReference type="AlphaFoldDB" id="A0A3N0XDS1"/>
<dbReference type="EMBL" id="RJVU01079805">
    <property type="protein sequence ID" value="ROI15526.1"/>
    <property type="molecule type" value="Genomic_DNA"/>
</dbReference>
<keyword evidence="2" id="KW-1185">Reference proteome</keyword>
<proteinExistence type="predicted"/>
<reference evidence="1 2" key="1">
    <citation type="submission" date="2018-10" db="EMBL/GenBank/DDBJ databases">
        <title>Genome assembly for a Yunnan-Guizhou Plateau 3E fish, Anabarilius grahami (Regan), and its evolutionary and genetic applications.</title>
        <authorList>
            <person name="Jiang W."/>
        </authorList>
    </citation>
    <scope>NUCLEOTIDE SEQUENCE [LARGE SCALE GENOMIC DNA]</scope>
    <source>
        <strain evidence="1">AG-KIZ</strain>
        <tissue evidence="1">Muscle</tissue>
    </source>
</reference>
<comment type="caution">
    <text evidence="1">The sequence shown here is derived from an EMBL/GenBank/DDBJ whole genome shotgun (WGS) entry which is preliminary data.</text>
</comment>
<dbReference type="Proteomes" id="UP000281406">
    <property type="component" value="Unassembled WGS sequence"/>
</dbReference>
<sequence>MDQTRPRAGLETRCPAFGVYASCPKLFLGRLVGPYAFVYGSCPCRQNQRQMVFPLPLISDDSFRFNCTSCYLSHVTICDYQRSEVSGPAVVQDFPGMLFENALRTALPAFLHETSSSTQLKAFALVGTWLSLPLLHSAQL</sequence>
<protein>
    <submittedName>
        <fullName evidence="1">Uncharacterized protein</fullName>
    </submittedName>
</protein>
<organism evidence="1 2">
    <name type="scientific">Anabarilius grahami</name>
    <name type="common">Kanglang fish</name>
    <name type="synonym">Barilius grahami</name>
    <dbReference type="NCBI Taxonomy" id="495550"/>
    <lineage>
        <taxon>Eukaryota</taxon>
        <taxon>Metazoa</taxon>
        <taxon>Chordata</taxon>
        <taxon>Craniata</taxon>
        <taxon>Vertebrata</taxon>
        <taxon>Euteleostomi</taxon>
        <taxon>Actinopterygii</taxon>
        <taxon>Neopterygii</taxon>
        <taxon>Teleostei</taxon>
        <taxon>Ostariophysi</taxon>
        <taxon>Cypriniformes</taxon>
        <taxon>Xenocyprididae</taxon>
        <taxon>Xenocypridinae</taxon>
        <taxon>Xenocypridinae incertae sedis</taxon>
        <taxon>Anabarilius</taxon>
    </lineage>
</organism>
<evidence type="ECO:0000313" key="1">
    <source>
        <dbReference type="EMBL" id="ROI15526.1"/>
    </source>
</evidence>
<gene>
    <name evidence="1" type="ORF">DPX16_13078</name>
</gene>